<dbReference type="InterPro" id="IPR013321">
    <property type="entry name" value="Arc_rbn_hlx_hlx"/>
</dbReference>
<dbReference type="RefSeq" id="WP_093390479.1">
    <property type="nucleotide sequence ID" value="NZ_FOTW01000029.1"/>
</dbReference>
<reference evidence="3 4" key="1">
    <citation type="submission" date="2016-10" db="EMBL/GenBank/DDBJ databases">
        <authorList>
            <person name="de Groot N.N."/>
        </authorList>
    </citation>
    <scope>NUCLEOTIDE SEQUENCE [LARGE SCALE GENOMIC DNA]</scope>
    <source>
        <strain evidence="3 4">ATCC 43154</strain>
    </source>
</reference>
<protein>
    <submittedName>
        <fullName evidence="3">DNA-damage-inducible protein J</fullName>
    </submittedName>
</protein>
<gene>
    <name evidence="3" type="ORF">SAMN02982985_05070</name>
</gene>
<dbReference type="EMBL" id="FOTW01000029">
    <property type="protein sequence ID" value="SFM71783.1"/>
    <property type="molecule type" value="Genomic_DNA"/>
</dbReference>
<keyword evidence="4" id="KW-1185">Reference proteome</keyword>
<organism evidence="3 4">
    <name type="scientific">Rugamonas rubra</name>
    <dbReference type="NCBI Taxonomy" id="758825"/>
    <lineage>
        <taxon>Bacteria</taxon>
        <taxon>Pseudomonadati</taxon>
        <taxon>Pseudomonadota</taxon>
        <taxon>Betaproteobacteria</taxon>
        <taxon>Burkholderiales</taxon>
        <taxon>Oxalobacteraceae</taxon>
        <taxon>Telluria group</taxon>
        <taxon>Rugamonas</taxon>
    </lineage>
</organism>
<accession>A0A1I4T591</accession>
<dbReference type="GO" id="GO:0044010">
    <property type="term" value="P:single-species biofilm formation"/>
    <property type="evidence" value="ECO:0007669"/>
    <property type="project" value="InterPro"/>
</dbReference>
<dbReference type="PANTHER" id="PTHR38781">
    <property type="entry name" value="ANTITOXIN DINJ-RELATED"/>
    <property type="match status" value="1"/>
</dbReference>
<dbReference type="AlphaFoldDB" id="A0A1I4T591"/>
<name>A0A1I4T591_9BURK</name>
<evidence type="ECO:0000256" key="2">
    <source>
        <dbReference type="ARBA" id="ARBA00022649"/>
    </source>
</evidence>
<dbReference type="PIRSF" id="PIRSF003108">
    <property type="entry name" value="DinJ"/>
    <property type="match status" value="1"/>
</dbReference>
<dbReference type="PANTHER" id="PTHR38781:SF1">
    <property type="entry name" value="ANTITOXIN DINJ-RELATED"/>
    <property type="match status" value="1"/>
</dbReference>
<dbReference type="GO" id="GO:0006351">
    <property type="term" value="P:DNA-templated transcription"/>
    <property type="evidence" value="ECO:0007669"/>
    <property type="project" value="TreeGrafter"/>
</dbReference>
<dbReference type="GO" id="GO:0015643">
    <property type="term" value="F:toxic substance binding"/>
    <property type="evidence" value="ECO:0007669"/>
    <property type="project" value="InterPro"/>
</dbReference>
<comment type="similarity">
    <text evidence="1">Belongs to the RelB/DinJ antitoxin family.</text>
</comment>
<dbReference type="NCBIfam" id="TIGR02384">
    <property type="entry name" value="RelB_DinJ"/>
    <property type="match status" value="1"/>
</dbReference>
<dbReference type="InterPro" id="IPR026262">
    <property type="entry name" value="DinJ"/>
</dbReference>
<proteinExistence type="inferred from homology"/>
<dbReference type="InterPro" id="IPR007337">
    <property type="entry name" value="RelB/DinJ"/>
</dbReference>
<dbReference type="GO" id="GO:0000987">
    <property type="term" value="F:cis-regulatory region sequence-specific DNA binding"/>
    <property type="evidence" value="ECO:0007669"/>
    <property type="project" value="InterPro"/>
</dbReference>
<sequence>MASNDPSIRVRIDAHTKKVATETLDAMGLTVPDVIRILLRRVAEEKCLPFDVQVPNKSSRKALAKVAAGEVKTAATIADLMTDLNADD</sequence>
<dbReference type="Pfam" id="PF04221">
    <property type="entry name" value="RelB"/>
    <property type="match status" value="1"/>
</dbReference>
<dbReference type="Proteomes" id="UP000199470">
    <property type="component" value="Unassembled WGS sequence"/>
</dbReference>
<dbReference type="OrthoDB" id="1666683at2"/>
<dbReference type="GO" id="GO:0006355">
    <property type="term" value="P:regulation of DNA-templated transcription"/>
    <property type="evidence" value="ECO:0007669"/>
    <property type="project" value="InterPro"/>
</dbReference>
<evidence type="ECO:0000313" key="4">
    <source>
        <dbReference type="Proteomes" id="UP000199470"/>
    </source>
</evidence>
<evidence type="ECO:0000256" key="1">
    <source>
        <dbReference type="ARBA" id="ARBA00010562"/>
    </source>
</evidence>
<keyword evidence="2" id="KW-1277">Toxin-antitoxin system</keyword>
<evidence type="ECO:0000313" key="3">
    <source>
        <dbReference type="EMBL" id="SFM71783.1"/>
    </source>
</evidence>
<dbReference type="STRING" id="758825.SAMN02982985_05070"/>
<dbReference type="Gene3D" id="1.10.1220.10">
    <property type="entry name" value="Met repressor-like"/>
    <property type="match status" value="1"/>
</dbReference>